<organism evidence="2 3">
    <name type="scientific">Protopolystoma xenopodis</name>
    <dbReference type="NCBI Taxonomy" id="117903"/>
    <lineage>
        <taxon>Eukaryota</taxon>
        <taxon>Metazoa</taxon>
        <taxon>Spiralia</taxon>
        <taxon>Lophotrochozoa</taxon>
        <taxon>Platyhelminthes</taxon>
        <taxon>Monogenea</taxon>
        <taxon>Polyopisthocotylea</taxon>
        <taxon>Polystomatidea</taxon>
        <taxon>Polystomatidae</taxon>
        <taxon>Protopolystoma</taxon>
    </lineage>
</organism>
<evidence type="ECO:0000256" key="1">
    <source>
        <dbReference type="SAM" id="MobiDB-lite"/>
    </source>
</evidence>
<feature type="region of interest" description="Disordered" evidence="1">
    <location>
        <begin position="1"/>
        <end position="28"/>
    </location>
</feature>
<sequence>MTQTNKACSTLGSGRSGEKGGRGEGREGRGGGILFELSRYRSVVMEEYTDGRWVELHRCAGGCRNVLQELEEKINILFYFAHILALSLSLSHLHSFAPSTFLLPPPPPPHAQRRHRVDRAGSSLQAFRQVVQTCCGLSGVGKSSGSAERGTPPRRRPTVPMLEATDSHFKLTQLLYLSLSLSLSHTHTHIQAVWTADHLVPFSRPHFI</sequence>
<feature type="compositionally biased region" description="Polar residues" evidence="1">
    <location>
        <begin position="1"/>
        <end position="11"/>
    </location>
</feature>
<feature type="compositionally biased region" description="Basic and acidic residues" evidence="1">
    <location>
        <begin position="16"/>
        <end position="28"/>
    </location>
</feature>
<keyword evidence="3" id="KW-1185">Reference proteome</keyword>
<proteinExistence type="predicted"/>
<comment type="caution">
    <text evidence="2">The sequence shown here is derived from an EMBL/GenBank/DDBJ whole genome shotgun (WGS) entry which is preliminary data.</text>
</comment>
<gene>
    <name evidence="2" type="ORF">PXEA_LOCUS33206</name>
</gene>
<evidence type="ECO:0000313" key="2">
    <source>
        <dbReference type="EMBL" id="VEL39766.1"/>
    </source>
</evidence>
<dbReference type="Proteomes" id="UP000784294">
    <property type="component" value="Unassembled WGS sequence"/>
</dbReference>
<accession>A0A3S5FGR0</accession>
<reference evidence="2" key="1">
    <citation type="submission" date="2018-11" db="EMBL/GenBank/DDBJ databases">
        <authorList>
            <consortium name="Pathogen Informatics"/>
        </authorList>
    </citation>
    <scope>NUCLEOTIDE SEQUENCE</scope>
</reference>
<name>A0A3S5FGR0_9PLAT</name>
<dbReference type="EMBL" id="CAAALY010262490">
    <property type="protein sequence ID" value="VEL39766.1"/>
    <property type="molecule type" value="Genomic_DNA"/>
</dbReference>
<dbReference type="AlphaFoldDB" id="A0A3S5FGR0"/>
<evidence type="ECO:0000313" key="3">
    <source>
        <dbReference type="Proteomes" id="UP000784294"/>
    </source>
</evidence>
<protein>
    <submittedName>
        <fullName evidence="2">Uncharacterized protein</fullName>
    </submittedName>
</protein>